<evidence type="ECO:0000313" key="1">
    <source>
        <dbReference type="EMBL" id="KAA8782925.1"/>
    </source>
</evidence>
<proteinExistence type="predicted"/>
<dbReference type="AlphaFoldDB" id="A0A5M9WMY2"/>
<dbReference type="Proteomes" id="UP000323664">
    <property type="component" value="Unassembled WGS sequence"/>
</dbReference>
<organism evidence="1 2">
    <name type="scientific">Paenibacillus amylolyticus</name>
    <dbReference type="NCBI Taxonomy" id="1451"/>
    <lineage>
        <taxon>Bacteria</taxon>
        <taxon>Bacillati</taxon>
        <taxon>Bacillota</taxon>
        <taxon>Bacilli</taxon>
        <taxon>Bacillales</taxon>
        <taxon>Paenibacillaceae</taxon>
        <taxon>Paenibacillus</taxon>
    </lineage>
</organism>
<dbReference type="EMBL" id="RIAS01000001">
    <property type="protein sequence ID" value="KAA8782925.1"/>
    <property type="molecule type" value="Genomic_DNA"/>
</dbReference>
<accession>A0A5M9WMY2</accession>
<comment type="caution">
    <text evidence="1">The sequence shown here is derived from an EMBL/GenBank/DDBJ whole genome shotgun (WGS) entry which is preliminary data.</text>
</comment>
<dbReference type="RefSeq" id="WP_123062768.1">
    <property type="nucleotide sequence ID" value="NZ_RIAS01000001.1"/>
</dbReference>
<sequence length="123" mass="14070">MDLINKIKNGQQNEDQLVNLGYRNAISLLYSLGLISKNESVLTLNDPSLDHYKLATIVLNTETVKYMKIKLVENPLLTRVDVGELIGSHLNKKWSQASIRRYGNSLLQWIQWVDNPSYQLSIV</sequence>
<name>A0A5M9WMY2_PAEAM</name>
<gene>
    <name evidence="1" type="ORF">EC604_03575</name>
</gene>
<protein>
    <submittedName>
        <fullName evidence="1">Uncharacterized protein</fullName>
    </submittedName>
</protein>
<reference evidence="1 2" key="1">
    <citation type="journal article" date="2019" name="J. Ind. Microbiol. Biotechnol.">
        <title>Paenibacillus amylolyticus 27C64 has a diverse set of carbohydrate-active enzymes and complete pectin deconstruction system.</title>
        <authorList>
            <person name="Keggi C."/>
            <person name="Doran-Peterson J."/>
        </authorList>
    </citation>
    <scope>NUCLEOTIDE SEQUENCE [LARGE SCALE GENOMIC DNA]</scope>
    <source>
        <strain evidence="1 2">27C64</strain>
    </source>
</reference>
<evidence type="ECO:0000313" key="2">
    <source>
        <dbReference type="Proteomes" id="UP000323664"/>
    </source>
</evidence>